<proteinExistence type="predicted"/>
<dbReference type="RefSeq" id="WP_348206984.1">
    <property type="nucleotide sequence ID" value="NZ_JBDVAB010000190.1"/>
</dbReference>
<organism evidence="1 2">
    <name type="scientific">Bauldia litoralis</name>
    <dbReference type="NCBI Taxonomy" id="665467"/>
    <lineage>
        <taxon>Bacteria</taxon>
        <taxon>Pseudomonadati</taxon>
        <taxon>Pseudomonadota</taxon>
        <taxon>Alphaproteobacteria</taxon>
        <taxon>Hyphomicrobiales</taxon>
        <taxon>Kaistiaceae</taxon>
        <taxon>Bauldia</taxon>
    </lineage>
</organism>
<name>A0A1G6B1G2_9HYPH</name>
<evidence type="ECO:0000313" key="1">
    <source>
        <dbReference type="EMBL" id="SDB14488.1"/>
    </source>
</evidence>
<reference evidence="1 2" key="1">
    <citation type="submission" date="2016-10" db="EMBL/GenBank/DDBJ databases">
        <authorList>
            <person name="de Groot N.N."/>
        </authorList>
    </citation>
    <scope>NUCLEOTIDE SEQUENCE [LARGE SCALE GENOMIC DNA]</scope>
    <source>
        <strain evidence="1 2">ATCC 35022</strain>
    </source>
</reference>
<dbReference type="EMBL" id="FMXQ01000002">
    <property type="protein sequence ID" value="SDB14488.1"/>
    <property type="molecule type" value="Genomic_DNA"/>
</dbReference>
<dbReference type="STRING" id="665467.SAMN02982931_01107"/>
<protein>
    <recommendedName>
        <fullName evidence="3">DUF1127 domain-containing protein</fullName>
    </recommendedName>
</protein>
<sequence>MVDFQRIRRIADKVGEARRRRYTRRVVQSLPSSIRKDIGWTE</sequence>
<evidence type="ECO:0000313" key="2">
    <source>
        <dbReference type="Proteomes" id="UP000199071"/>
    </source>
</evidence>
<accession>A0A1G6B1G2</accession>
<dbReference type="AlphaFoldDB" id="A0A1G6B1G2"/>
<dbReference type="Proteomes" id="UP000199071">
    <property type="component" value="Unassembled WGS sequence"/>
</dbReference>
<keyword evidence="2" id="KW-1185">Reference proteome</keyword>
<gene>
    <name evidence="1" type="ORF">SAMN02982931_01107</name>
</gene>
<evidence type="ECO:0008006" key="3">
    <source>
        <dbReference type="Google" id="ProtNLM"/>
    </source>
</evidence>